<proteinExistence type="predicted"/>
<sequence>MPESAPAISKKAELLGALAGKNRGLLANELEKVALLASIAQLEDLNPTPQPLARPDLLAGNWRLLYTTSKDLLGFDRLPLLQPGQIYQCIHSNNARIYNIAEIVGVPFLESLVTVVATYSPLSERRVNVKFQRSIVGLQRLVSYRNPQEFVRQLETGKHFPPFDFPIEDRDRQGWLEITYLDEDLRIGRGNNGSLFVLTKEKEKR</sequence>
<organism evidence="2 3">
    <name type="scientific">Rubidibacter lacunae KORDI 51-2</name>
    <dbReference type="NCBI Taxonomy" id="582515"/>
    <lineage>
        <taxon>Bacteria</taxon>
        <taxon>Bacillati</taxon>
        <taxon>Cyanobacteriota</taxon>
        <taxon>Cyanophyceae</taxon>
        <taxon>Oscillatoriophycideae</taxon>
        <taxon>Chroococcales</taxon>
        <taxon>Aphanothecaceae</taxon>
        <taxon>Rubidibacter</taxon>
    </lineage>
</organism>
<dbReference type="Pfam" id="PF04755">
    <property type="entry name" value="PAP_fibrillin"/>
    <property type="match status" value="1"/>
</dbReference>
<name>U5DKM8_9CHRO</name>
<dbReference type="PATRIC" id="fig|582515.4.peg.2310"/>
<dbReference type="InParanoid" id="U5DKM8"/>
<comment type="caution">
    <text evidence="2">The sequence shown here is derived from an EMBL/GenBank/DDBJ whole genome shotgun (WGS) entry which is preliminary data.</text>
</comment>
<evidence type="ECO:0000313" key="3">
    <source>
        <dbReference type="Proteomes" id="UP000016960"/>
    </source>
</evidence>
<dbReference type="AlphaFoldDB" id="U5DKM8"/>
<dbReference type="InterPro" id="IPR006843">
    <property type="entry name" value="PAP/fibrillin_dom"/>
</dbReference>
<feature type="domain" description="Plastid lipid-associated protein/fibrillin conserved" evidence="1">
    <location>
        <begin position="11"/>
        <end position="198"/>
    </location>
</feature>
<dbReference type="InterPro" id="IPR039633">
    <property type="entry name" value="PAP"/>
</dbReference>
<reference evidence="2 3" key="1">
    <citation type="submission" date="2013-05" db="EMBL/GenBank/DDBJ databases">
        <title>Draft genome sequence of Rubidibacter lacunae KORDI 51-2.</title>
        <authorList>
            <person name="Choi D.H."/>
            <person name="Noh J.H."/>
            <person name="Kwon K.-K."/>
            <person name="Lee J.-H."/>
            <person name="Ryu J.-Y."/>
        </authorList>
    </citation>
    <scope>NUCLEOTIDE SEQUENCE [LARGE SCALE GENOMIC DNA]</scope>
    <source>
        <strain evidence="2 3">KORDI 51-2</strain>
    </source>
</reference>
<dbReference type="PANTHER" id="PTHR31906">
    <property type="entry name" value="PLASTID-LIPID-ASSOCIATED PROTEIN 4, CHLOROPLASTIC-RELATED"/>
    <property type="match status" value="1"/>
</dbReference>
<evidence type="ECO:0000259" key="1">
    <source>
        <dbReference type="Pfam" id="PF04755"/>
    </source>
</evidence>
<dbReference type="eggNOG" id="ENOG502Z9K6">
    <property type="taxonomic scope" value="Bacteria"/>
</dbReference>
<keyword evidence="3" id="KW-1185">Reference proteome</keyword>
<evidence type="ECO:0000313" key="2">
    <source>
        <dbReference type="EMBL" id="ERN41472.1"/>
    </source>
</evidence>
<dbReference type="STRING" id="582515.KR51_00020490"/>
<protein>
    <submittedName>
        <fullName evidence="2">PAP fibrillin</fullName>
    </submittedName>
</protein>
<dbReference type="Proteomes" id="UP000016960">
    <property type="component" value="Unassembled WGS sequence"/>
</dbReference>
<accession>U5DKM8</accession>
<gene>
    <name evidence="2" type="ORF">KR51_00020490</name>
</gene>
<dbReference type="EMBL" id="ASSJ01000049">
    <property type="protein sequence ID" value="ERN41472.1"/>
    <property type="molecule type" value="Genomic_DNA"/>
</dbReference>